<evidence type="ECO:0000256" key="4">
    <source>
        <dbReference type="ARBA" id="ARBA00022759"/>
    </source>
</evidence>
<keyword evidence="7" id="KW-0698">rRNA processing</keyword>
<dbReference type="GO" id="GO:0005737">
    <property type="term" value="C:cytoplasm"/>
    <property type="evidence" value="ECO:0007669"/>
    <property type="project" value="UniProtKB-SubCell"/>
</dbReference>
<evidence type="ECO:0000256" key="7">
    <source>
        <dbReference type="HAMAP-Rule" id="MF_00009"/>
    </source>
</evidence>
<keyword evidence="9" id="KW-1185">Reference proteome</keyword>
<evidence type="ECO:0000256" key="5">
    <source>
        <dbReference type="ARBA" id="ARBA00022801"/>
    </source>
</evidence>
<dbReference type="SUPFAM" id="SSF55486">
    <property type="entry name" value="Metalloproteases ('zincins'), catalytic domain"/>
    <property type="match status" value="1"/>
</dbReference>
<feature type="binding site" evidence="7">
    <location>
        <position position="102"/>
    </location>
    <ligand>
        <name>Zn(2+)</name>
        <dbReference type="ChEBI" id="CHEBI:29105"/>
        <note>catalytic</note>
    </ligand>
</feature>
<dbReference type="Proteomes" id="UP000279470">
    <property type="component" value="Unassembled WGS sequence"/>
</dbReference>
<evidence type="ECO:0000313" key="9">
    <source>
        <dbReference type="Proteomes" id="UP000279470"/>
    </source>
</evidence>
<feature type="binding site" evidence="7">
    <location>
        <position position="106"/>
    </location>
    <ligand>
        <name>Zn(2+)</name>
        <dbReference type="ChEBI" id="CHEBI:29105"/>
        <note>catalytic</note>
    </ligand>
</feature>
<keyword evidence="2 7" id="KW-0540">Nuclease</keyword>
<dbReference type="InterPro" id="IPR023091">
    <property type="entry name" value="MetalPrtase_cat_dom_sf_prd"/>
</dbReference>
<name>A0A3R9Y8D0_9RICK</name>
<keyword evidence="4 7" id="KW-0255">Endonuclease</keyword>
<dbReference type="EC" id="3.1.-.-" evidence="7"/>
<organism evidence="8 9">
    <name type="scientific">Candidatus Aquarickettsia rohweri</name>
    <dbReference type="NCBI Taxonomy" id="2602574"/>
    <lineage>
        <taxon>Bacteria</taxon>
        <taxon>Pseudomonadati</taxon>
        <taxon>Pseudomonadota</taxon>
        <taxon>Alphaproteobacteria</taxon>
        <taxon>Rickettsiales</taxon>
        <taxon>Candidatus Midichloriaceae</taxon>
        <taxon>Candidatus Aquarickettsia</taxon>
    </lineage>
</organism>
<keyword evidence="7" id="KW-0690">Ribosome biogenesis</keyword>
<dbReference type="PANTHER" id="PTHR46986">
    <property type="entry name" value="ENDORIBONUCLEASE YBEY, CHLOROPLASTIC"/>
    <property type="match status" value="1"/>
</dbReference>
<keyword evidence="6 7" id="KW-0862">Zinc</keyword>
<protein>
    <recommendedName>
        <fullName evidence="7">Endoribonuclease YbeY</fullName>
        <ecNumber evidence="7">3.1.-.-</ecNumber>
    </recommendedName>
</protein>
<comment type="function">
    <text evidence="7">Single strand-specific metallo-endoribonuclease involved in late-stage 70S ribosome quality control and in maturation of the 3' terminus of the 16S rRNA.</text>
</comment>
<sequence length="148" mass="17411">MEMVISNVLCELNDDNKVEVSLLLADDKILNDLNKEYRNKDKATNVLSFPFHKNSLEEIKINYKKNNHLFLGDIAISFERIIYESLEQEKVFLEYFSYILIHGLLHLLGYDHIQDKDAEIMEELEINIMKQMGFNHKHSSLQLPNEIV</sequence>
<keyword evidence="7" id="KW-0963">Cytoplasm</keyword>
<dbReference type="InterPro" id="IPR020549">
    <property type="entry name" value="YbeY_CS"/>
</dbReference>
<dbReference type="GO" id="GO:0008270">
    <property type="term" value="F:zinc ion binding"/>
    <property type="evidence" value="ECO:0007669"/>
    <property type="project" value="UniProtKB-UniRule"/>
</dbReference>
<evidence type="ECO:0000313" key="8">
    <source>
        <dbReference type="EMBL" id="RST65822.1"/>
    </source>
</evidence>
<evidence type="ECO:0000256" key="2">
    <source>
        <dbReference type="ARBA" id="ARBA00022722"/>
    </source>
</evidence>
<comment type="cofactor">
    <cofactor evidence="7">
        <name>Zn(2+)</name>
        <dbReference type="ChEBI" id="CHEBI:29105"/>
    </cofactor>
    <text evidence="7">Binds 1 zinc ion.</text>
</comment>
<dbReference type="Pfam" id="PF02130">
    <property type="entry name" value="YbeY"/>
    <property type="match status" value="1"/>
</dbReference>
<accession>A0A3R9Y8D0</accession>
<dbReference type="InterPro" id="IPR002036">
    <property type="entry name" value="YbeY"/>
</dbReference>
<comment type="similarity">
    <text evidence="1 7">Belongs to the endoribonuclease YbeY family.</text>
</comment>
<dbReference type="GO" id="GO:0004521">
    <property type="term" value="F:RNA endonuclease activity"/>
    <property type="evidence" value="ECO:0007669"/>
    <property type="project" value="UniProtKB-UniRule"/>
</dbReference>
<evidence type="ECO:0000256" key="3">
    <source>
        <dbReference type="ARBA" id="ARBA00022723"/>
    </source>
</evidence>
<dbReference type="PROSITE" id="PS01306">
    <property type="entry name" value="UPF0054"/>
    <property type="match status" value="1"/>
</dbReference>
<dbReference type="GO" id="GO:0006364">
    <property type="term" value="P:rRNA processing"/>
    <property type="evidence" value="ECO:0007669"/>
    <property type="project" value="UniProtKB-UniRule"/>
</dbReference>
<dbReference type="EMBL" id="RXFM01000048">
    <property type="protein sequence ID" value="RST65822.1"/>
    <property type="molecule type" value="Genomic_DNA"/>
</dbReference>
<feature type="binding site" evidence="7">
    <location>
        <position position="112"/>
    </location>
    <ligand>
        <name>Zn(2+)</name>
        <dbReference type="ChEBI" id="CHEBI:29105"/>
        <note>catalytic</note>
    </ligand>
</feature>
<dbReference type="OrthoDB" id="9807740at2"/>
<dbReference type="PANTHER" id="PTHR46986:SF1">
    <property type="entry name" value="ENDORIBONUCLEASE YBEY, CHLOROPLASTIC"/>
    <property type="match status" value="1"/>
</dbReference>
<keyword evidence="5 7" id="KW-0378">Hydrolase</keyword>
<dbReference type="HAMAP" id="MF_00009">
    <property type="entry name" value="Endoribonucl_YbeY"/>
    <property type="match status" value="1"/>
</dbReference>
<comment type="subcellular location">
    <subcellularLocation>
        <location evidence="7">Cytoplasm</location>
    </subcellularLocation>
</comment>
<dbReference type="Gene3D" id="3.40.390.30">
    <property type="entry name" value="Metalloproteases ('zincins'), catalytic domain"/>
    <property type="match status" value="1"/>
</dbReference>
<dbReference type="GO" id="GO:0004222">
    <property type="term" value="F:metalloendopeptidase activity"/>
    <property type="evidence" value="ECO:0007669"/>
    <property type="project" value="InterPro"/>
</dbReference>
<evidence type="ECO:0000256" key="6">
    <source>
        <dbReference type="ARBA" id="ARBA00022833"/>
    </source>
</evidence>
<proteinExistence type="inferred from homology"/>
<evidence type="ECO:0000256" key="1">
    <source>
        <dbReference type="ARBA" id="ARBA00010875"/>
    </source>
</evidence>
<dbReference type="NCBIfam" id="TIGR00043">
    <property type="entry name" value="rRNA maturation RNase YbeY"/>
    <property type="match status" value="1"/>
</dbReference>
<comment type="caution">
    <text evidence="8">The sequence shown here is derived from an EMBL/GenBank/DDBJ whole genome shotgun (WGS) entry which is preliminary data.</text>
</comment>
<dbReference type="AlphaFoldDB" id="A0A3R9Y8D0"/>
<keyword evidence="3 7" id="KW-0479">Metal-binding</keyword>
<reference evidence="9" key="1">
    <citation type="submission" date="2018-11" db="EMBL/GenBank/DDBJ databases">
        <title>Phylogenetic, genomic, and biogeographic characterization of a novel and ubiquitous marine invertebrate-associated Rickettsiales parasite, Candidatus Marinoinvertebrata rohwerii, gen. nov., sp. nov.</title>
        <authorList>
            <person name="Klinges J.G."/>
            <person name="Rosales S.M."/>
            <person name="Mcminds R."/>
            <person name="Shaver E.C."/>
            <person name="Shantz A."/>
            <person name="Peters E.C."/>
            <person name="Burkepile D.E."/>
            <person name="Silliman B.R."/>
            <person name="Vega Thurber R.L."/>
        </authorList>
    </citation>
    <scope>NUCLEOTIDE SEQUENCE [LARGE SCALE GENOMIC DNA]</scope>
    <source>
        <strain evidence="9">a_cerv_44</strain>
    </source>
</reference>
<gene>
    <name evidence="7 8" type="primary">ybeY</name>
    <name evidence="8" type="ORF">EIC27_03985</name>
</gene>